<dbReference type="InterPro" id="IPR045154">
    <property type="entry name" value="PCF11-like"/>
</dbReference>
<dbReference type="GO" id="GO:0003729">
    <property type="term" value="F:mRNA binding"/>
    <property type="evidence" value="ECO:0007669"/>
    <property type="project" value="InterPro"/>
</dbReference>
<dbReference type="InterPro" id="IPR006569">
    <property type="entry name" value="CID_dom"/>
</dbReference>
<evidence type="ECO:0000313" key="3">
    <source>
        <dbReference type="EMBL" id="GAO46410.1"/>
    </source>
</evidence>
<dbReference type="Pfam" id="PF04818">
    <property type="entry name" value="CID"/>
    <property type="match status" value="1"/>
</dbReference>
<dbReference type="SUPFAM" id="SSF48464">
    <property type="entry name" value="ENTH/VHS domain"/>
    <property type="match status" value="1"/>
</dbReference>
<feature type="region of interest" description="Disordered" evidence="1">
    <location>
        <begin position="605"/>
        <end position="626"/>
    </location>
</feature>
<name>A0A0E9NAI9_SAICN</name>
<dbReference type="FunFam" id="1.25.40.90:FF:000016">
    <property type="entry name" value="mRNA cleavage factor complex component Pcf11"/>
    <property type="match status" value="1"/>
</dbReference>
<dbReference type="AlphaFoldDB" id="A0A0E9NAI9"/>
<dbReference type="STRING" id="698492.A0A0E9NAI9"/>
<dbReference type="GO" id="GO:0000993">
    <property type="term" value="F:RNA polymerase II complex binding"/>
    <property type="evidence" value="ECO:0007669"/>
    <property type="project" value="InterPro"/>
</dbReference>
<dbReference type="InterPro" id="IPR054127">
    <property type="entry name" value="Pcf11_C"/>
</dbReference>
<dbReference type="InterPro" id="IPR021605">
    <property type="entry name" value="Pcf11_Clp1-ID"/>
</dbReference>
<feature type="compositionally biased region" description="Acidic residues" evidence="1">
    <location>
        <begin position="611"/>
        <end position="624"/>
    </location>
</feature>
<dbReference type="Pfam" id="PF21936">
    <property type="entry name" value="Pcf11_C"/>
    <property type="match status" value="1"/>
</dbReference>
<feature type="domain" description="CID" evidence="2">
    <location>
        <begin position="5"/>
        <end position="143"/>
    </location>
</feature>
<dbReference type="EMBL" id="BACD03000003">
    <property type="protein sequence ID" value="GAO46410.1"/>
    <property type="molecule type" value="Genomic_DNA"/>
</dbReference>
<reference evidence="3 4" key="3">
    <citation type="journal article" date="2015" name="Genome Announc.">
        <title>Draft Genome Sequence of the Archiascomycetous Yeast Saitoella complicata.</title>
        <authorList>
            <person name="Yamauchi K."/>
            <person name="Kondo S."/>
            <person name="Hamamoto M."/>
            <person name="Takahashi Y."/>
            <person name="Ogura Y."/>
            <person name="Hayashi T."/>
            <person name="Nishida H."/>
        </authorList>
    </citation>
    <scope>NUCLEOTIDE SEQUENCE [LARGE SCALE GENOMIC DNA]</scope>
    <source>
        <strain evidence="3 4">NRRL Y-17804</strain>
    </source>
</reference>
<evidence type="ECO:0000259" key="2">
    <source>
        <dbReference type="PROSITE" id="PS51391"/>
    </source>
</evidence>
<comment type="caution">
    <text evidence="3">The sequence shown here is derived from an EMBL/GenBank/DDBJ whole genome shotgun (WGS) entry which is preliminary data.</text>
</comment>
<dbReference type="PANTHER" id="PTHR15921">
    <property type="entry name" value="PRE-MRNA CLEAVAGE COMPLEX II"/>
    <property type="match status" value="1"/>
</dbReference>
<dbReference type="GO" id="GO:0005737">
    <property type="term" value="C:cytoplasm"/>
    <property type="evidence" value="ECO:0007669"/>
    <property type="project" value="TreeGrafter"/>
</dbReference>
<dbReference type="Proteomes" id="UP000033140">
    <property type="component" value="Unassembled WGS sequence"/>
</dbReference>
<dbReference type="InterPro" id="IPR008942">
    <property type="entry name" value="ENTH_VHS"/>
</dbReference>
<dbReference type="Pfam" id="PF11526">
    <property type="entry name" value="Pfc11_Clp1_ID"/>
    <property type="match status" value="1"/>
</dbReference>
<dbReference type="PROSITE" id="PS51391">
    <property type="entry name" value="CID"/>
    <property type="match status" value="1"/>
</dbReference>
<dbReference type="GO" id="GO:0006369">
    <property type="term" value="P:termination of RNA polymerase II transcription"/>
    <property type="evidence" value="ECO:0007669"/>
    <property type="project" value="InterPro"/>
</dbReference>
<feature type="compositionally biased region" description="Low complexity" evidence="1">
    <location>
        <begin position="455"/>
        <end position="468"/>
    </location>
</feature>
<dbReference type="GO" id="GO:0031124">
    <property type="term" value="P:mRNA 3'-end processing"/>
    <property type="evidence" value="ECO:0007669"/>
    <property type="project" value="InterPro"/>
</dbReference>
<evidence type="ECO:0000313" key="4">
    <source>
        <dbReference type="Proteomes" id="UP000033140"/>
    </source>
</evidence>
<dbReference type="InterPro" id="IPR047415">
    <property type="entry name" value="Pcf11_CID"/>
</dbReference>
<proteinExistence type="predicted"/>
<protein>
    <recommendedName>
        <fullName evidence="2">CID domain-containing protein</fullName>
    </recommendedName>
</protein>
<dbReference type="SMART" id="SM00582">
    <property type="entry name" value="RPR"/>
    <property type="match status" value="1"/>
</dbReference>
<reference evidence="3 4" key="1">
    <citation type="journal article" date="2011" name="J. Gen. Appl. Microbiol.">
        <title>Draft genome sequencing of the enigmatic yeast Saitoella complicata.</title>
        <authorList>
            <person name="Nishida H."/>
            <person name="Hamamoto M."/>
            <person name="Sugiyama J."/>
        </authorList>
    </citation>
    <scope>NUCLEOTIDE SEQUENCE [LARGE SCALE GENOMIC DNA]</scope>
    <source>
        <strain evidence="3 4">NRRL Y-17804</strain>
    </source>
</reference>
<evidence type="ECO:0000256" key="1">
    <source>
        <dbReference type="SAM" id="MobiDB-lite"/>
    </source>
</evidence>
<sequence length="702" mass="74543">MSKGELDAIKQDFASSLQDLTFNSKPIITNLTIIAQENLDAASAIVLAIETHLARCSPSHKLPCLYLLDSICKNVGPPYTMLFARNLYKTFMDAYTTIDQSQRRKLEELLQTWKQPVPMSQSTQPVFKSEVTSKLENALLKARTALMQLQQDQARKAAATQGYGTPPALLAQRAQALSQPQPLPRPASLPPTASYMYSTPTPALSIDSLLTTLTSLLTAARTRLILNPADTTAQTQIGALTQLEGILRTTQLPPAQLEAVQRQLEGMRATTPSPVVATPPPPPMMPVGGAQDPAALFASLQKSGLFAGLGGGLPSIPPAVPAPPPSAPPILGGLLLPGFPMPGMPQPIGGVPLPPPPPTPSSAWRMIDIDLTSSSLSKPRPYLIPLLYGALPLQCRTCGRRFADSEVGRAERDKHLDWHFGVNKRGREGVGRGVSRSWYLGVEEWIANRDEEESSPSSKNNNTTAVGGATVAAGRDPKLEWVPTPTNPFEAAQPCPICREKFVSVWHEDAEEWVWRHAVRVNGKVYHATCQHEAVASAAALANLFGSGGAGVGAGVGGAAGRGGSVSRDVTPAVGGGTPRFGNATLVPVKEEPAAEHVKVKVEPGVGVKVEEEDDDEEEEDDYDPSLNTYTYPSVPDVKVKTEPGTVKSAAVVAAAPAVVLAESGGVPAPTQDLQSLLAGIDMAALQSILGKRKAEDELTKQ</sequence>
<keyword evidence="4" id="KW-1185">Reference proteome</keyword>
<dbReference type="Gene3D" id="1.25.40.90">
    <property type="match status" value="1"/>
</dbReference>
<dbReference type="GO" id="GO:0005849">
    <property type="term" value="C:mRNA cleavage factor complex"/>
    <property type="evidence" value="ECO:0007669"/>
    <property type="project" value="InterPro"/>
</dbReference>
<dbReference type="CDD" id="cd16982">
    <property type="entry name" value="CID_Pcf11"/>
    <property type="match status" value="1"/>
</dbReference>
<reference evidence="3 4" key="2">
    <citation type="journal article" date="2014" name="J. Gen. Appl. Microbiol.">
        <title>The early diverging ascomycetous budding yeast Saitoella complicata has three histone deacetylases belonging to the Clr6, Hos2, and Rpd3 lineages.</title>
        <authorList>
            <person name="Nishida H."/>
            <person name="Matsumoto T."/>
            <person name="Kondo S."/>
            <person name="Hamamoto M."/>
            <person name="Yoshikawa H."/>
        </authorList>
    </citation>
    <scope>NUCLEOTIDE SEQUENCE [LARGE SCALE GENOMIC DNA]</scope>
    <source>
        <strain evidence="3 4">NRRL Y-17804</strain>
    </source>
</reference>
<feature type="region of interest" description="Disordered" evidence="1">
    <location>
        <begin position="449"/>
        <end position="468"/>
    </location>
</feature>
<dbReference type="OMA" id="ARSDFAN"/>
<dbReference type="PANTHER" id="PTHR15921:SF3">
    <property type="entry name" value="PRE-MRNA CLEAVAGE COMPLEX 2 PROTEIN PCF11"/>
    <property type="match status" value="1"/>
</dbReference>
<gene>
    <name evidence="3" type="ORF">G7K_0641-t1</name>
</gene>
<accession>A0A0E9NAI9</accession>
<organism evidence="3 4">
    <name type="scientific">Saitoella complicata (strain BCRC 22490 / CBS 7301 / JCM 7358 / NBRC 10748 / NRRL Y-17804)</name>
    <dbReference type="NCBI Taxonomy" id="698492"/>
    <lineage>
        <taxon>Eukaryota</taxon>
        <taxon>Fungi</taxon>
        <taxon>Dikarya</taxon>
        <taxon>Ascomycota</taxon>
        <taxon>Taphrinomycotina</taxon>
        <taxon>Taphrinomycotina incertae sedis</taxon>
        <taxon>Saitoella</taxon>
    </lineage>
</organism>